<proteinExistence type="predicted"/>
<sequence length="50" mass="5339">METHSIKLSMHCCANTKFVDLLLLTDGDFCALCASTCADPFILHGLPLAG</sequence>
<gene>
    <name evidence="1" type="ORF">SPARVUS_LOCUS5304594</name>
</gene>
<dbReference type="EMBL" id="CATNWA010010828">
    <property type="protein sequence ID" value="CAI9560678.1"/>
    <property type="molecule type" value="Genomic_DNA"/>
</dbReference>
<organism evidence="1 2">
    <name type="scientific">Staurois parvus</name>
    <dbReference type="NCBI Taxonomy" id="386267"/>
    <lineage>
        <taxon>Eukaryota</taxon>
        <taxon>Metazoa</taxon>
        <taxon>Chordata</taxon>
        <taxon>Craniata</taxon>
        <taxon>Vertebrata</taxon>
        <taxon>Euteleostomi</taxon>
        <taxon>Amphibia</taxon>
        <taxon>Batrachia</taxon>
        <taxon>Anura</taxon>
        <taxon>Neobatrachia</taxon>
        <taxon>Ranoidea</taxon>
        <taxon>Ranidae</taxon>
        <taxon>Staurois</taxon>
    </lineage>
</organism>
<reference evidence="1" key="1">
    <citation type="submission" date="2023-05" db="EMBL/GenBank/DDBJ databases">
        <authorList>
            <person name="Stuckert A."/>
        </authorList>
    </citation>
    <scope>NUCLEOTIDE SEQUENCE</scope>
</reference>
<evidence type="ECO:0000313" key="2">
    <source>
        <dbReference type="Proteomes" id="UP001162483"/>
    </source>
</evidence>
<name>A0ABN9CKK7_9NEOB</name>
<comment type="caution">
    <text evidence="1">The sequence shown here is derived from an EMBL/GenBank/DDBJ whole genome shotgun (WGS) entry which is preliminary data.</text>
</comment>
<keyword evidence="2" id="KW-1185">Reference proteome</keyword>
<dbReference type="Proteomes" id="UP001162483">
    <property type="component" value="Unassembled WGS sequence"/>
</dbReference>
<protein>
    <submittedName>
        <fullName evidence="1">Uncharacterized protein</fullName>
    </submittedName>
</protein>
<evidence type="ECO:0000313" key="1">
    <source>
        <dbReference type="EMBL" id="CAI9560678.1"/>
    </source>
</evidence>
<accession>A0ABN9CKK7</accession>